<dbReference type="Proteomes" id="UP001209317">
    <property type="component" value="Unassembled WGS sequence"/>
</dbReference>
<dbReference type="Pfam" id="PF06940">
    <property type="entry name" value="DUF1287"/>
    <property type="match status" value="1"/>
</dbReference>
<dbReference type="EMBL" id="JAOTPL010000008">
    <property type="protein sequence ID" value="MCU7694255.1"/>
    <property type="molecule type" value="Genomic_DNA"/>
</dbReference>
<keyword evidence="2" id="KW-1185">Reference proteome</keyword>
<organism evidence="1 2">
    <name type="scientific">Haoranjiania flava</name>
    <dbReference type="NCBI Taxonomy" id="1856322"/>
    <lineage>
        <taxon>Bacteria</taxon>
        <taxon>Pseudomonadati</taxon>
        <taxon>Bacteroidota</taxon>
        <taxon>Chitinophagia</taxon>
        <taxon>Chitinophagales</taxon>
        <taxon>Chitinophagaceae</taxon>
        <taxon>Haoranjiania</taxon>
    </lineage>
</organism>
<comment type="caution">
    <text evidence="1">The sequence shown here is derived from an EMBL/GenBank/DDBJ whole genome shotgun (WGS) entry which is preliminary data.</text>
</comment>
<evidence type="ECO:0000313" key="1">
    <source>
        <dbReference type="EMBL" id="MCU7694255.1"/>
    </source>
</evidence>
<evidence type="ECO:0000313" key="2">
    <source>
        <dbReference type="Proteomes" id="UP001209317"/>
    </source>
</evidence>
<sequence>MRSFLLLLLIVVVLLSAAVFYRKLPAWQQPAIAIQEATKEEKELPLHGFRKKLSDAAISIIDNTIIYDGSYYSIGYPGGDVDARKGVCTDVIVRSYRKLGIDLQELVHKDMQSNFAKYPQMWGRRSPDTNIDHRRVPNLARFFERHGESYAATHNAEDYRPGDIVTWILSNNLTHIGVVVNKKSADQKRFLVVHNIGGGQVLADCLFAYKLTGHYYYDGSKKPD</sequence>
<accession>A0AAE3IL77</accession>
<gene>
    <name evidence="1" type="ORF">OD355_06985</name>
</gene>
<dbReference type="RefSeq" id="WP_263037741.1">
    <property type="nucleotide sequence ID" value="NZ_JAOTPL010000008.1"/>
</dbReference>
<dbReference type="InterPro" id="IPR009706">
    <property type="entry name" value="DUF1287"/>
</dbReference>
<proteinExistence type="predicted"/>
<dbReference type="AlphaFoldDB" id="A0AAE3IL77"/>
<reference evidence="1" key="1">
    <citation type="submission" date="2022-10" db="EMBL/GenBank/DDBJ databases">
        <authorList>
            <person name="Kim H.S."/>
            <person name="Kim J.-S."/>
            <person name="Suh M.K."/>
            <person name="Eom M.K."/>
            <person name="Lee J.-S."/>
        </authorList>
    </citation>
    <scope>NUCLEOTIDE SEQUENCE</scope>
    <source>
        <strain evidence="1">LIP-5</strain>
    </source>
</reference>
<protein>
    <submittedName>
        <fullName evidence="1">DUF1287 domain-containing protein</fullName>
    </submittedName>
</protein>
<dbReference type="PIRSF" id="PIRSF011444">
    <property type="entry name" value="DUF1287"/>
    <property type="match status" value="1"/>
</dbReference>
<name>A0AAE3IL77_9BACT</name>